<dbReference type="Pfam" id="PF11701">
    <property type="entry name" value="UNC45-central"/>
    <property type="match status" value="1"/>
</dbReference>
<accession>A0AB34FTQ9</accession>
<sequence length="1157" mass="120275">MATAGPPASVEDQTLLVFARLMEGGQEDEDTCRELDQLTKLLNDDAVAQQKDKNHKSICSVIDCDCVDTVLCYLDMRQPDIVRGHATLTTSAYLKAAGEDGSKKLSAFFFDRIKRGTYDDYIVAFCVASASFPIVPDLTAQLFLSEGFLSSLGPLMRREWKSRKVETACLEMLNAACMNPLCREAVEKYCVEWLEEVVDQDPTGATTASIGEPKVQGEGGSISMRRHSEQVQHLAAVILAKLRAVPSKTANDPNKPRIEPAVTSIEDLAGLFIKMILRDEDHGRQHSIEGLAYASLQPKVKEHVISNQPLLKKLVKTLTEAQPRSPTTYGALSIFVNLTRYRPALTEEQKKMSQLKAYANAAGKLAGPDPLDDEEHVGKRCQAVFDVDLVPVLVTHSKNGSPASLGLVVSIIHSMAVTRTLRGPLAQQGAVKLLLVAWSTIPITEDAARRLAAQALARILISTNPALVFGGNRSNPVNAAIRPLASIVPTDPAAETRDLLPTFEGLMALTNLASMEDEDTRRTIIRTAWTHVEEQLLSSNHLVSKAAVELICNLVQDPEGAAMYADDGAKARNRLHVLLALADADDDGTRSAAGGALASLTGYESVVRGIVHRERGVKVILTMCNDPDEGLRHRGIVTIHNMSMAPGDTGKLARTKITEEGGVESLKECLKQSRRPEDGDALDVAGLGEEVEADEALDVVAGAVALAPDEDADVPGLSVDVAADVEDALGAEAAQLGEEVGVAALARRVEDDDCLVGRVLDALEELPGVGGDEDAAVLAEAVEGGVAAGRGDGVGGDVDARRVLEDGGQGDGEEAGPGVGVDEVFDGRGRGCGGGRQDALLDVRGELGEDGVVVLEEGAGGVSEDVLADVLGRRGLGVRLARLDVDEAVALGADGVGRELVVGGRGLVAAAGVAVGVFAEQDGGAALVVFELALHALALARHALAHGVGANGAVLDVEDLALALLHEADVRARLEGDAGVLAGALAGAEAGRAVKVRRQLGAVAVLQGAADGIGDGGDELGGEVGEVAVGLVEDAAFAAELLGVVEHLELAAAARGEVAAADAGVVAQGRGLDDGDEVGDGLVLAADVAEDLDAHRVAGHGEGHDVDLVGAGPHGEAVAGRRQLEDLDVGLGAFFGEHLLGGGPLGIVVGSGVCGSL</sequence>
<dbReference type="PANTHER" id="PTHR45994:SF1">
    <property type="entry name" value="FI21225P1"/>
    <property type="match status" value="1"/>
</dbReference>
<comment type="caution">
    <text evidence="4">The sequence shown here is derived from an EMBL/GenBank/DDBJ whole genome shotgun (WGS) entry which is preliminary data.</text>
</comment>
<dbReference type="Proteomes" id="UP001163105">
    <property type="component" value="Unassembled WGS sequence"/>
</dbReference>
<evidence type="ECO:0000256" key="1">
    <source>
        <dbReference type="ARBA" id="ARBA00004496"/>
    </source>
</evidence>
<evidence type="ECO:0000259" key="3">
    <source>
        <dbReference type="Pfam" id="PF11701"/>
    </source>
</evidence>
<reference evidence="4" key="1">
    <citation type="submission" date="2023-01" db="EMBL/GenBank/DDBJ databases">
        <title>The growth and conidiation of Purpureocillium lavendulum are regulated by nitrogen source and histone H3K14 acetylation.</title>
        <authorList>
            <person name="Tang P."/>
            <person name="Han J."/>
            <person name="Zhang C."/>
            <person name="Tang P."/>
            <person name="Qi F."/>
            <person name="Zhang K."/>
            <person name="Liang L."/>
        </authorList>
    </citation>
    <scope>NUCLEOTIDE SEQUENCE</scope>
    <source>
        <strain evidence="4">YMF1.00683</strain>
    </source>
</reference>
<protein>
    <submittedName>
        <fullName evidence="4">CRO1 protein</fullName>
    </submittedName>
</protein>
<evidence type="ECO:0000313" key="4">
    <source>
        <dbReference type="EMBL" id="KAJ6441767.1"/>
    </source>
</evidence>
<gene>
    <name evidence="4" type="primary">UNC45</name>
    <name evidence="4" type="ORF">O9K51_05318</name>
</gene>
<dbReference type="SUPFAM" id="SSF48371">
    <property type="entry name" value="ARM repeat"/>
    <property type="match status" value="2"/>
</dbReference>
<keyword evidence="5" id="KW-1185">Reference proteome</keyword>
<dbReference type="InterPro" id="IPR011989">
    <property type="entry name" value="ARM-like"/>
</dbReference>
<dbReference type="Gene3D" id="1.25.10.10">
    <property type="entry name" value="Leucine-rich Repeat Variant"/>
    <property type="match status" value="1"/>
</dbReference>
<dbReference type="GO" id="GO:0051879">
    <property type="term" value="F:Hsp90 protein binding"/>
    <property type="evidence" value="ECO:0007669"/>
    <property type="project" value="TreeGrafter"/>
</dbReference>
<dbReference type="PANTHER" id="PTHR45994">
    <property type="entry name" value="FI21225P1"/>
    <property type="match status" value="1"/>
</dbReference>
<evidence type="ECO:0000256" key="2">
    <source>
        <dbReference type="ARBA" id="ARBA00022490"/>
    </source>
</evidence>
<dbReference type="GO" id="GO:0005737">
    <property type="term" value="C:cytoplasm"/>
    <property type="evidence" value="ECO:0007669"/>
    <property type="project" value="UniProtKB-SubCell"/>
</dbReference>
<dbReference type="InterPro" id="IPR016024">
    <property type="entry name" value="ARM-type_fold"/>
</dbReference>
<organism evidence="4 5">
    <name type="scientific">Purpureocillium lavendulum</name>
    <dbReference type="NCBI Taxonomy" id="1247861"/>
    <lineage>
        <taxon>Eukaryota</taxon>
        <taxon>Fungi</taxon>
        <taxon>Dikarya</taxon>
        <taxon>Ascomycota</taxon>
        <taxon>Pezizomycotina</taxon>
        <taxon>Sordariomycetes</taxon>
        <taxon>Hypocreomycetidae</taxon>
        <taxon>Hypocreales</taxon>
        <taxon>Ophiocordycipitaceae</taxon>
        <taxon>Purpureocillium</taxon>
    </lineage>
</organism>
<name>A0AB34FTQ9_9HYPO</name>
<dbReference type="InterPro" id="IPR024660">
    <property type="entry name" value="UCS_central_dom"/>
</dbReference>
<dbReference type="AlphaFoldDB" id="A0AB34FTQ9"/>
<feature type="domain" description="UNC-45/Cro1/She4 central" evidence="3">
    <location>
        <begin position="65"/>
        <end position="242"/>
    </location>
</feature>
<keyword evidence="2" id="KW-0963">Cytoplasm</keyword>
<proteinExistence type="predicted"/>
<comment type="subcellular location">
    <subcellularLocation>
        <location evidence="1">Cytoplasm</location>
    </subcellularLocation>
</comment>
<dbReference type="EMBL" id="JAQHRD010000004">
    <property type="protein sequence ID" value="KAJ6441767.1"/>
    <property type="molecule type" value="Genomic_DNA"/>
</dbReference>
<evidence type="ECO:0000313" key="5">
    <source>
        <dbReference type="Proteomes" id="UP001163105"/>
    </source>
</evidence>